<evidence type="ECO:0000313" key="4">
    <source>
        <dbReference type="Proteomes" id="UP001648503"/>
    </source>
</evidence>
<protein>
    <submittedName>
        <fullName evidence="3">Uncharacterized protein</fullName>
    </submittedName>
</protein>
<proteinExistence type="predicted"/>
<dbReference type="Proteomes" id="UP001648503">
    <property type="component" value="Unassembled WGS sequence"/>
</dbReference>
<feature type="compositionally biased region" description="Low complexity" evidence="1">
    <location>
        <begin position="69"/>
        <end position="79"/>
    </location>
</feature>
<comment type="caution">
    <text evidence="3">The sequence shown here is derived from an EMBL/GenBank/DDBJ whole genome shotgun (WGS) entry which is preliminary data.</text>
</comment>
<name>A0ABQ8FDF0_9FUNG</name>
<accession>A0ABQ8FDF0</accession>
<keyword evidence="2" id="KW-0732">Signal</keyword>
<evidence type="ECO:0000256" key="2">
    <source>
        <dbReference type="SAM" id="SignalP"/>
    </source>
</evidence>
<evidence type="ECO:0000313" key="3">
    <source>
        <dbReference type="EMBL" id="KAH6596383.1"/>
    </source>
</evidence>
<gene>
    <name evidence="3" type="ORF">BASA50_005089</name>
</gene>
<evidence type="ECO:0000256" key="1">
    <source>
        <dbReference type="SAM" id="MobiDB-lite"/>
    </source>
</evidence>
<sequence>MQFFHLFSFVVVASYAAALPQPAGLSEQYSNSADTNLASGLEARSYQPALNSYKESAALMSLKRRDSSEGSSGEKSGSRTPPPSTLSPEETQKIIDNAFTKSEVSSKNLASTIDKVGDGVFNFYEDGERAGKMIGGPLGDKVARYIRRSVYVTGVIQGWIKHSASGILGLMKSGLGDEGYSRILPDFIKTSKQLTVEFKAGMKAATEAISNILNNVGSDIENVQKIDESFDRTFYSRTLLFWELRPLLARFEAGRTLNGDLADIGRSLGKFVTEQQSIHDEIMKELRAASS</sequence>
<feature type="chain" id="PRO_5045670943" evidence="2">
    <location>
        <begin position="19"/>
        <end position="291"/>
    </location>
</feature>
<organism evidence="3 4">
    <name type="scientific">Batrachochytrium salamandrivorans</name>
    <dbReference type="NCBI Taxonomy" id="1357716"/>
    <lineage>
        <taxon>Eukaryota</taxon>
        <taxon>Fungi</taxon>
        <taxon>Fungi incertae sedis</taxon>
        <taxon>Chytridiomycota</taxon>
        <taxon>Chytridiomycota incertae sedis</taxon>
        <taxon>Chytridiomycetes</taxon>
        <taxon>Rhizophydiales</taxon>
        <taxon>Rhizophydiales incertae sedis</taxon>
        <taxon>Batrachochytrium</taxon>
    </lineage>
</organism>
<feature type="region of interest" description="Disordered" evidence="1">
    <location>
        <begin position="61"/>
        <end position="89"/>
    </location>
</feature>
<feature type="signal peptide" evidence="2">
    <location>
        <begin position="1"/>
        <end position="18"/>
    </location>
</feature>
<dbReference type="EMBL" id="JAFCIX010000227">
    <property type="protein sequence ID" value="KAH6596383.1"/>
    <property type="molecule type" value="Genomic_DNA"/>
</dbReference>
<reference evidence="3 4" key="1">
    <citation type="submission" date="2021-02" db="EMBL/GenBank/DDBJ databases">
        <title>Variation within the Batrachochytrium salamandrivorans European outbreak.</title>
        <authorList>
            <person name="Kelly M."/>
            <person name="Pasmans F."/>
            <person name="Shea T.P."/>
            <person name="Munoz J.F."/>
            <person name="Carranza S."/>
            <person name="Cuomo C.A."/>
            <person name="Martel A."/>
        </authorList>
    </citation>
    <scope>NUCLEOTIDE SEQUENCE [LARGE SCALE GENOMIC DNA]</scope>
    <source>
        <strain evidence="3 4">AMFP18/2</strain>
    </source>
</reference>
<keyword evidence="4" id="KW-1185">Reference proteome</keyword>